<dbReference type="EMBL" id="MU855317">
    <property type="protein sequence ID" value="KAK3906917.1"/>
    <property type="molecule type" value="Genomic_DNA"/>
</dbReference>
<evidence type="ECO:0000259" key="1">
    <source>
        <dbReference type="Pfam" id="PF24840"/>
    </source>
</evidence>
<feature type="domain" description="SigF-like NTF2-like" evidence="1">
    <location>
        <begin position="1"/>
        <end position="48"/>
    </location>
</feature>
<reference evidence="2" key="2">
    <citation type="submission" date="2023-05" db="EMBL/GenBank/DDBJ databases">
        <authorList>
            <consortium name="Lawrence Berkeley National Laboratory"/>
            <person name="Steindorff A."/>
            <person name="Hensen N."/>
            <person name="Bonometti L."/>
            <person name="Westerberg I."/>
            <person name="Brannstrom I.O."/>
            <person name="Guillou S."/>
            <person name="Cros-Aarteil S."/>
            <person name="Calhoun S."/>
            <person name="Haridas S."/>
            <person name="Kuo A."/>
            <person name="Mondo S."/>
            <person name="Pangilinan J."/>
            <person name="Riley R."/>
            <person name="Labutti K."/>
            <person name="Andreopoulos B."/>
            <person name="Lipzen A."/>
            <person name="Chen C."/>
            <person name="Yanf M."/>
            <person name="Daum C."/>
            <person name="Ng V."/>
            <person name="Clum A."/>
            <person name="Ohm R."/>
            <person name="Martin F."/>
            <person name="Silar P."/>
            <person name="Natvig D."/>
            <person name="Lalanne C."/>
            <person name="Gautier V."/>
            <person name="Ament-Velasquez S.L."/>
            <person name="Kruys A."/>
            <person name="Hutchinson M.I."/>
            <person name="Powell A.J."/>
            <person name="Barry K."/>
            <person name="Miller A.N."/>
            <person name="Grigoriev I.V."/>
            <person name="Debuchy R."/>
            <person name="Gladieux P."/>
            <person name="Thoren M.H."/>
            <person name="Johannesson H."/>
        </authorList>
    </citation>
    <scope>NUCLEOTIDE SEQUENCE</scope>
    <source>
        <strain evidence="2">CBS 103.79</strain>
    </source>
</reference>
<gene>
    <name evidence="2" type="ORF">C8A05DRAFT_29245</name>
</gene>
<evidence type="ECO:0000313" key="2">
    <source>
        <dbReference type="EMBL" id="KAK3906917.1"/>
    </source>
</evidence>
<dbReference type="PANTHER" id="PTHR35393">
    <property type="entry name" value="CHROMOSOME 1, WHOLE GENOME SHOTGUN SEQUENCE"/>
    <property type="match status" value="1"/>
</dbReference>
<organism evidence="2 3">
    <name type="scientific">Staphylotrichum tortipilum</name>
    <dbReference type="NCBI Taxonomy" id="2831512"/>
    <lineage>
        <taxon>Eukaryota</taxon>
        <taxon>Fungi</taxon>
        <taxon>Dikarya</taxon>
        <taxon>Ascomycota</taxon>
        <taxon>Pezizomycotina</taxon>
        <taxon>Sordariomycetes</taxon>
        <taxon>Sordariomycetidae</taxon>
        <taxon>Sordariales</taxon>
        <taxon>Chaetomiaceae</taxon>
        <taxon>Staphylotrichum</taxon>
    </lineage>
</organism>
<keyword evidence="3" id="KW-1185">Reference proteome</keyword>
<dbReference type="PANTHER" id="PTHR35393:SF1">
    <property type="entry name" value="SNOAL-LIKE DOMAIN-CONTAINING PROTEIN"/>
    <property type="match status" value="1"/>
</dbReference>
<proteinExistence type="predicted"/>
<dbReference type="Proteomes" id="UP001303889">
    <property type="component" value="Unassembled WGS sequence"/>
</dbReference>
<protein>
    <recommendedName>
        <fullName evidence="1">SigF-like NTF2-like domain-containing protein</fullName>
    </recommendedName>
</protein>
<accession>A0AAN6RXA3</accession>
<dbReference type="InterPro" id="IPR057514">
    <property type="entry name" value="NTF2_SigF"/>
</dbReference>
<sequence length="58" mass="6571">MENPVREIKGIVRILSQGSLDEQHDAIYHYFAPGATFEHPFCRVPSFKHLHLPGVGEV</sequence>
<comment type="caution">
    <text evidence="2">The sequence shown here is derived from an EMBL/GenBank/DDBJ whole genome shotgun (WGS) entry which is preliminary data.</text>
</comment>
<name>A0AAN6RXA3_9PEZI</name>
<evidence type="ECO:0000313" key="3">
    <source>
        <dbReference type="Proteomes" id="UP001303889"/>
    </source>
</evidence>
<dbReference type="Pfam" id="PF24840">
    <property type="entry name" value="NTF2_SigF"/>
    <property type="match status" value="1"/>
</dbReference>
<dbReference type="AlphaFoldDB" id="A0AAN6RXA3"/>
<reference evidence="2" key="1">
    <citation type="journal article" date="2023" name="Mol. Phylogenet. Evol.">
        <title>Genome-scale phylogeny and comparative genomics of the fungal order Sordariales.</title>
        <authorList>
            <person name="Hensen N."/>
            <person name="Bonometti L."/>
            <person name="Westerberg I."/>
            <person name="Brannstrom I.O."/>
            <person name="Guillou S."/>
            <person name="Cros-Aarteil S."/>
            <person name="Calhoun S."/>
            <person name="Haridas S."/>
            <person name="Kuo A."/>
            <person name="Mondo S."/>
            <person name="Pangilinan J."/>
            <person name="Riley R."/>
            <person name="LaButti K."/>
            <person name="Andreopoulos B."/>
            <person name="Lipzen A."/>
            <person name="Chen C."/>
            <person name="Yan M."/>
            <person name="Daum C."/>
            <person name="Ng V."/>
            <person name="Clum A."/>
            <person name="Steindorff A."/>
            <person name="Ohm R.A."/>
            <person name="Martin F."/>
            <person name="Silar P."/>
            <person name="Natvig D.O."/>
            <person name="Lalanne C."/>
            <person name="Gautier V."/>
            <person name="Ament-Velasquez S.L."/>
            <person name="Kruys A."/>
            <person name="Hutchinson M.I."/>
            <person name="Powell A.J."/>
            <person name="Barry K."/>
            <person name="Miller A.N."/>
            <person name="Grigoriev I.V."/>
            <person name="Debuchy R."/>
            <person name="Gladieux P."/>
            <person name="Hiltunen Thoren M."/>
            <person name="Johannesson H."/>
        </authorList>
    </citation>
    <scope>NUCLEOTIDE SEQUENCE</scope>
    <source>
        <strain evidence="2">CBS 103.79</strain>
    </source>
</reference>